<dbReference type="RefSeq" id="XP_040878103.1">
    <property type="nucleotide sequence ID" value="XM_041022378.1"/>
</dbReference>
<protein>
    <submittedName>
        <fullName evidence="2">Uncharacterized protein</fullName>
    </submittedName>
</protein>
<feature type="compositionally biased region" description="Polar residues" evidence="1">
    <location>
        <begin position="33"/>
        <end position="43"/>
    </location>
</feature>
<evidence type="ECO:0000313" key="3">
    <source>
        <dbReference type="Proteomes" id="UP000030672"/>
    </source>
</evidence>
<proteinExistence type="predicted"/>
<gene>
    <name evidence="2" type="ORF">M437DRAFT_52550</name>
</gene>
<dbReference type="GeneID" id="63915751"/>
<feature type="compositionally biased region" description="Basic and acidic residues" evidence="1">
    <location>
        <begin position="18"/>
        <end position="31"/>
    </location>
</feature>
<evidence type="ECO:0000313" key="2">
    <source>
        <dbReference type="EMBL" id="KEQ61080.1"/>
    </source>
</evidence>
<organism evidence="2 3">
    <name type="scientific">Aureobasidium melanogenum (strain CBS 110374)</name>
    <name type="common">Aureobasidium pullulans var. melanogenum</name>
    <dbReference type="NCBI Taxonomy" id="1043003"/>
    <lineage>
        <taxon>Eukaryota</taxon>
        <taxon>Fungi</taxon>
        <taxon>Dikarya</taxon>
        <taxon>Ascomycota</taxon>
        <taxon>Pezizomycotina</taxon>
        <taxon>Dothideomycetes</taxon>
        <taxon>Dothideomycetidae</taxon>
        <taxon>Dothideales</taxon>
        <taxon>Saccotheciaceae</taxon>
        <taxon>Aureobasidium</taxon>
    </lineage>
</organism>
<feature type="region of interest" description="Disordered" evidence="1">
    <location>
        <begin position="18"/>
        <end position="43"/>
    </location>
</feature>
<dbReference type="HOGENOM" id="CLU_2222724_0_0_1"/>
<evidence type="ECO:0000256" key="1">
    <source>
        <dbReference type="SAM" id="MobiDB-lite"/>
    </source>
</evidence>
<dbReference type="AlphaFoldDB" id="A0A074VK14"/>
<name>A0A074VK14_AURM1</name>
<sequence>MFPVDCLPSHYVEARAEQEKALQKAAAEKKPTHLTQSMPQRPTMSHTLSSAFLSFFPSSSAATSPSATPLPSPGLQQSAKMSWFAPLPKASESDITCLPPAWS</sequence>
<accession>A0A074VK14</accession>
<dbReference type="Proteomes" id="UP000030672">
    <property type="component" value="Unassembled WGS sequence"/>
</dbReference>
<reference evidence="2 3" key="1">
    <citation type="journal article" date="2014" name="BMC Genomics">
        <title>Genome sequencing of four Aureobasidium pullulans varieties: biotechnological potential, stress tolerance, and description of new species.</title>
        <authorList>
            <person name="Gostin Ar C."/>
            <person name="Ohm R.A."/>
            <person name="Kogej T."/>
            <person name="Sonjak S."/>
            <person name="Turk M."/>
            <person name="Zajc J."/>
            <person name="Zalar P."/>
            <person name="Grube M."/>
            <person name="Sun H."/>
            <person name="Han J."/>
            <person name="Sharma A."/>
            <person name="Chiniquy J."/>
            <person name="Ngan C.Y."/>
            <person name="Lipzen A."/>
            <person name="Barry K."/>
            <person name="Grigoriev I.V."/>
            <person name="Gunde-Cimerman N."/>
        </authorList>
    </citation>
    <scope>NUCLEOTIDE SEQUENCE [LARGE SCALE GENOMIC DNA]</scope>
    <source>
        <strain evidence="2 3">CBS 110374</strain>
    </source>
</reference>
<dbReference type="EMBL" id="KL584839">
    <property type="protein sequence ID" value="KEQ61080.1"/>
    <property type="molecule type" value="Genomic_DNA"/>
</dbReference>
<keyword evidence="3" id="KW-1185">Reference proteome</keyword>